<dbReference type="RefSeq" id="WP_154237093.1">
    <property type="nucleotide sequence ID" value="NZ_WKNS01000020.1"/>
</dbReference>
<dbReference type="AlphaFoldDB" id="A0A6A8HDR2"/>
<dbReference type="EMBL" id="WKOD01000019">
    <property type="protein sequence ID" value="MSA68870.1"/>
    <property type="molecule type" value="Genomic_DNA"/>
</dbReference>
<reference evidence="1" key="1">
    <citation type="journal article" date="2019" name="Nat. Med.">
        <title>A library of human gut bacterial isolates paired with longitudinal multiomics data enables mechanistic microbiome research.</title>
        <authorList>
            <person name="Poyet M."/>
            <person name="Groussin M."/>
            <person name="Gibbons S.M."/>
            <person name="Avila-Pacheco J."/>
            <person name="Jiang X."/>
            <person name="Kearney S.M."/>
            <person name="Perrotta A.R."/>
            <person name="Berdy B."/>
            <person name="Zhao S."/>
            <person name="Lieberman T.D."/>
            <person name="Swanson P.K."/>
            <person name="Smith M."/>
            <person name="Roesemann S."/>
            <person name="Alexander J.E."/>
            <person name="Rich S.A."/>
            <person name="Livny J."/>
            <person name="Vlamakis H."/>
            <person name="Clish C."/>
            <person name="Bullock K."/>
            <person name="Deik A."/>
            <person name="Scott J."/>
            <person name="Pierce K.A."/>
            <person name="Xavier R.J."/>
            <person name="Alm E.J."/>
        </authorList>
    </citation>
    <scope>NUCLEOTIDE SEQUENCE</scope>
    <source>
        <strain evidence="1">BIOML-A18</strain>
    </source>
</reference>
<evidence type="ECO:0000313" key="1">
    <source>
        <dbReference type="EMBL" id="MSA68870.1"/>
    </source>
</evidence>
<comment type="caution">
    <text evidence="1">The sequence shown here is derived from an EMBL/GenBank/DDBJ whole genome shotgun (WGS) entry which is preliminary data.</text>
</comment>
<sequence>MAYGALPLYPIAIAMLLINNPINAVYAAMIFFIFVSMIIAYAMGIKVWSSKKKALTFSFLYVLSAYNFSWLFGTFGLGQAIGYIFVPFIFYGVYSIFFLKNKEWYFLALGMTGVIYTHILSTLIYSSAILITLIIINFMADGFWKNFKYFTYACVTSLLSTLFYWNNIKKLYSADISTTSGGSIASAKLGLGDAIVGSLNGNNGTFGPLITILVIVGLILWNKQSKFAKITVAIGLLYFLGTTTVFDLVWNFLDHTPIVMIQWAGRLRMVSNFFFAVFATETVSVIINDKNEYVKSAAFISAVTFICLGLSYTFLNQSSDQTYVNYNPSTAKPVPFTNYQINSKDGFMYLVKGYNTGVGSLDYWPKKAVKDWNTEEKIRTHHTILGKEEFEVKYNGLPDGISYNINEIRKTSHLDLPFLNYGNHYKVYVDGKETGYYETSRNTIGVSNISRGKHNIVIKYKQCNSEKATRVISILATLLLILLAIFRNITFIWKKEENRY</sequence>
<name>A0A6A8HDR2_9LACO</name>
<gene>
    <name evidence="1" type="ORF">GKC89_07200</name>
</gene>
<organism evidence="1">
    <name type="scientific">Ligilactobacillus ruminis</name>
    <dbReference type="NCBI Taxonomy" id="1623"/>
    <lineage>
        <taxon>Bacteria</taxon>
        <taxon>Bacillati</taxon>
        <taxon>Bacillota</taxon>
        <taxon>Bacilli</taxon>
        <taxon>Lactobacillales</taxon>
        <taxon>Lactobacillaceae</taxon>
        <taxon>Ligilactobacillus</taxon>
    </lineage>
</organism>
<proteinExistence type="predicted"/>
<evidence type="ECO:0008006" key="2">
    <source>
        <dbReference type="Google" id="ProtNLM"/>
    </source>
</evidence>
<protein>
    <recommendedName>
        <fullName evidence="2">Membrane protein 6-pyruvoyl-tetrahydropterin synthase-related domain-containing protein</fullName>
    </recommendedName>
</protein>
<accession>A0A6A8HDR2</accession>